<dbReference type="OrthoDB" id="9809312at2"/>
<dbReference type="GO" id="GO:0005829">
    <property type="term" value="C:cytosol"/>
    <property type="evidence" value="ECO:0007669"/>
    <property type="project" value="TreeGrafter"/>
</dbReference>
<gene>
    <name evidence="2" type="ORF">FNB15_07215</name>
</gene>
<dbReference type="SUPFAM" id="SSF55718">
    <property type="entry name" value="SCP-like"/>
    <property type="match status" value="1"/>
</dbReference>
<evidence type="ECO:0000313" key="2">
    <source>
        <dbReference type="EMBL" id="QDO99669.1"/>
    </source>
</evidence>
<feature type="domain" description="SCP2" evidence="1">
    <location>
        <begin position="23"/>
        <end position="95"/>
    </location>
</feature>
<dbReference type="InterPro" id="IPR036527">
    <property type="entry name" value="SCP2_sterol-bd_dom_sf"/>
</dbReference>
<dbReference type="Gene3D" id="3.30.1050.10">
    <property type="entry name" value="SCP2 sterol-binding domain"/>
    <property type="match status" value="1"/>
</dbReference>
<dbReference type="KEGG" id="fer:FNB15_07215"/>
<protein>
    <submittedName>
        <fullName evidence="2">SCP2 sterol-binding domain-containing protein</fullName>
    </submittedName>
</protein>
<keyword evidence="3" id="KW-1185">Reference proteome</keyword>
<dbReference type="AlphaFoldDB" id="A0A516H7E0"/>
<name>A0A516H7E0_9PROT</name>
<evidence type="ECO:0000259" key="1">
    <source>
        <dbReference type="Pfam" id="PF02036"/>
    </source>
</evidence>
<dbReference type="EMBL" id="CP041636">
    <property type="protein sequence ID" value="QDO99669.1"/>
    <property type="molecule type" value="Genomic_DNA"/>
</dbReference>
<dbReference type="Proteomes" id="UP000317496">
    <property type="component" value="Chromosome"/>
</dbReference>
<accession>A0A516H7E0</accession>
<reference evidence="2 3" key="1">
    <citation type="submission" date="2019-07" db="EMBL/GenBank/DDBJ databases">
        <title>Genome sequencing for Ferrovibrio sp. K5.</title>
        <authorList>
            <person name="Park S.-J."/>
        </authorList>
    </citation>
    <scope>NUCLEOTIDE SEQUENCE [LARGE SCALE GENOMIC DNA]</scope>
    <source>
        <strain evidence="2 3">K5</strain>
    </source>
</reference>
<dbReference type="Pfam" id="PF02036">
    <property type="entry name" value="SCP2"/>
    <property type="match status" value="1"/>
</dbReference>
<sequence>MSLEQITQQMSQRVKPGAIDATVKFDFGDDGIVFVDGPAGTVTNDDSDADCTITISMSNFTALASGDLDPTTAFMMGKLKVKGNMGVAMKLQSILG</sequence>
<dbReference type="PANTHER" id="PTHR10094:SF25">
    <property type="entry name" value="SCP2 STEROL-BINDING DOMAIN-CONTAINING PROTEIN 1"/>
    <property type="match status" value="1"/>
</dbReference>
<organism evidence="2 3">
    <name type="scientific">Ferrovibrio terrae</name>
    <dbReference type="NCBI Taxonomy" id="2594003"/>
    <lineage>
        <taxon>Bacteria</taxon>
        <taxon>Pseudomonadati</taxon>
        <taxon>Pseudomonadota</taxon>
        <taxon>Alphaproteobacteria</taxon>
        <taxon>Rhodospirillales</taxon>
        <taxon>Rhodospirillaceae</taxon>
        <taxon>Ferrovibrio</taxon>
    </lineage>
</organism>
<dbReference type="PANTHER" id="PTHR10094">
    <property type="entry name" value="STEROL CARRIER PROTEIN 2 SCP-2 FAMILY PROTEIN"/>
    <property type="match status" value="1"/>
</dbReference>
<evidence type="ECO:0000313" key="3">
    <source>
        <dbReference type="Proteomes" id="UP000317496"/>
    </source>
</evidence>
<dbReference type="InterPro" id="IPR003033">
    <property type="entry name" value="SCP2_sterol-bd_dom"/>
</dbReference>
<proteinExistence type="predicted"/>